<dbReference type="PANTHER" id="PTHR34220">
    <property type="entry name" value="SENSOR HISTIDINE KINASE YPDA"/>
    <property type="match status" value="1"/>
</dbReference>
<dbReference type="SUPFAM" id="SSF55874">
    <property type="entry name" value="ATPase domain of HSP90 chaperone/DNA topoisomerase II/histidine kinase"/>
    <property type="match status" value="1"/>
</dbReference>
<keyword evidence="5" id="KW-0812">Transmembrane</keyword>
<sequence length="585" mass="68396">MRKLLHRIEEGMDNLKIKKKLYMLYLICVLIPIIITDSVIFFIVRSSEQEKQQHEMANIANAVSYNISNTISSIGETAKSIYTSKYINSFLMQEYESAPEYVLTYQEFFKDHLLENILGMNNLVFTFYIDNETIVNGGKVNKIENIRETKAYQSLVEQKKSKGIFFVYDESRNKISKKRQIVFLQKLDFYSPNKEKILKVELDYGKVSDELKKMNYDNEVEILNEGRIVLSNKKHGTESENYEKVKKRSKYTYCQEVNLYGTELEIRIDESEKTGWDSLMNKFQIILLLIFVNVILPVLFVYLINRSFTKRITKLSKVFQSVNNEQLIYMSDERGKDEIGSMIRNYNRMVERTNHLIETVYKSKIREQEIIVGRKNAELLALHSQINPHFLFNALESIRMHSILKQENETADMVEKLALMQRQYVEWGADCVEIEQEIEFVKAYLALQKYRFGERLNYDINISPKCEKKIIPKLTLVTFVENACVHGIESKSSPGWIFVRIYEKNENLYIEIEDTGNGMSENEYQDLQNKMQNASIEMLKVKGRVGVINACLRLKIVSDDKVKFTIEGEEGVGTMVMIQIPVEYV</sequence>
<comment type="caution">
    <text evidence="7">The sequence shown here is derived from an EMBL/GenBank/DDBJ whole genome shotgun (WGS) entry which is preliminary data.</text>
</comment>
<dbReference type="PROSITE" id="PS50885">
    <property type="entry name" value="HAMP"/>
    <property type="match status" value="1"/>
</dbReference>
<organism evidence="7 8">
    <name type="scientific">Blautia stercoris</name>
    <dbReference type="NCBI Taxonomy" id="871664"/>
    <lineage>
        <taxon>Bacteria</taxon>
        <taxon>Bacillati</taxon>
        <taxon>Bacillota</taxon>
        <taxon>Clostridia</taxon>
        <taxon>Lachnospirales</taxon>
        <taxon>Lachnospiraceae</taxon>
        <taxon>Blautia</taxon>
    </lineage>
</organism>
<proteinExistence type="predicted"/>
<keyword evidence="5" id="KW-0472">Membrane</keyword>
<protein>
    <submittedName>
        <fullName evidence="7">Histidine kinase</fullName>
    </submittedName>
</protein>
<gene>
    <name evidence="7" type="ORF">H8712_07605</name>
</gene>
<dbReference type="InterPro" id="IPR010559">
    <property type="entry name" value="Sig_transdc_His_kin_internal"/>
</dbReference>
<dbReference type="Gene3D" id="6.10.340.10">
    <property type="match status" value="1"/>
</dbReference>
<dbReference type="InterPro" id="IPR050640">
    <property type="entry name" value="Bact_2-comp_sensor_kinase"/>
</dbReference>
<dbReference type="RefSeq" id="WP_117456889.1">
    <property type="nucleotide sequence ID" value="NZ_JACRTP010000003.1"/>
</dbReference>
<dbReference type="InterPro" id="IPR003660">
    <property type="entry name" value="HAMP_dom"/>
</dbReference>
<feature type="transmembrane region" description="Helical" evidence="5">
    <location>
        <begin position="283"/>
        <end position="304"/>
    </location>
</feature>
<evidence type="ECO:0000259" key="6">
    <source>
        <dbReference type="PROSITE" id="PS50885"/>
    </source>
</evidence>
<dbReference type="Gene3D" id="3.30.565.10">
    <property type="entry name" value="Histidine kinase-like ATPase, C-terminal domain"/>
    <property type="match status" value="1"/>
</dbReference>
<evidence type="ECO:0000256" key="2">
    <source>
        <dbReference type="ARBA" id="ARBA00022553"/>
    </source>
</evidence>
<keyword evidence="8" id="KW-1185">Reference proteome</keyword>
<keyword evidence="4" id="KW-0175">Coiled coil</keyword>
<reference evidence="7 8" key="1">
    <citation type="submission" date="2020-08" db="EMBL/GenBank/DDBJ databases">
        <title>Genome public.</title>
        <authorList>
            <person name="Liu C."/>
            <person name="Sun Q."/>
        </authorList>
    </citation>
    <scope>NUCLEOTIDE SEQUENCE [LARGE SCALE GENOMIC DNA]</scope>
    <source>
        <strain evidence="7 8">3_YM_SP_D4_24.mj</strain>
    </source>
</reference>
<keyword evidence="5" id="KW-1133">Transmembrane helix</keyword>
<keyword evidence="3" id="KW-0808">Transferase</keyword>
<comment type="subcellular location">
    <subcellularLocation>
        <location evidence="1">Membrane</location>
    </subcellularLocation>
</comment>
<accession>A0ABR7PAN9</accession>
<dbReference type="CDD" id="cd06225">
    <property type="entry name" value="HAMP"/>
    <property type="match status" value="1"/>
</dbReference>
<evidence type="ECO:0000256" key="5">
    <source>
        <dbReference type="SAM" id="Phobius"/>
    </source>
</evidence>
<evidence type="ECO:0000313" key="7">
    <source>
        <dbReference type="EMBL" id="MBC8628478.1"/>
    </source>
</evidence>
<feature type="domain" description="HAMP" evidence="6">
    <location>
        <begin position="306"/>
        <end position="358"/>
    </location>
</feature>
<feature type="transmembrane region" description="Helical" evidence="5">
    <location>
        <begin position="21"/>
        <end position="44"/>
    </location>
</feature>
<evidence type="ECO:0000256" key="4">
    <source>
        <dbReference type="SAM" id="Coils"/>
    </source>
</evidence>
<keyword evidence="2" id="KW-0597">Phosphoprotein</keyword>
<dbReference type="EMBL" id="JACRTP010000003">
    <property type="protein sequence ID" value="MBC8628478.1"/>
    <property type="molecule type" value="Genomic_DNA"/>
</dbReference>
<dbReference type="PANTHER" id="PTHR34220:SF7">
    <property type="entry name" value="SENSOR HISTIDINE KINASE YPDA"/>
    <property type="match status" value="1"/>
</dbReference>
<keyword evidence="7" id="KW-0418">Kinase</keyword>
<dbReference type="Pfam" id="PF00672">
    <property type="entry name" value="HAMP"/>
    <property type="match status" value="1"/>
</dbReference>
<dbReference type="Proteomes" id="UP000661649">
    <property type="component" value="Unassembled WGS sequence"/>
</dbReference>
<evidence type="ECO:0000256" key="3">
    <source>
        <dbReference type="ARBA" id="ARBA00022679"/>
    </source>
</evidence>
<name>A0ABR7PAN9_9FIRM</name>
<evidence type="ECO:0000313" key="8">
    <source>
        <dbReference type="Proteomes" id="UP000661649"/>
    </source>
</evidence>
<dbReference type="Pfam" id="PF06580">
    <property type="entry name" value="His_kinase"/>
    <property type="match status" value="1"/>
</dbReference>
<evidence type="ECO:0000256" key="1">
    <source>
        <dbReference type="ARBA" id="ARBA00004370"/>
    </source>
</evidence>
<feature type="coiled-coil region" evidence="4">
    <location>
        <begin position="517"/>
        <end position="544"/>
    </location>
</feature>
<dbReference type="InterPro" id="IPR036890">
    <property type="entry name" value="HATPase_C_sf"/>
</dbReference>
<dbReference type="SMART" id="SM00304">
    <property type="entry name" value="HAMP"/>
    <property type="match status" value="1"/>
</dbReference>
<dbReference type="GO" id="GO:0016301">
    <property type="term" value="F:kinase activity"/>
    <property type="evidence" value="ECO:0007669"/>
    <property type="project" value="UniProtKB-KW"/>
</dbReference>